<feature type="compositionally biased region" description="Polar residues" evidence="4">
    <location>
        <begin position="543"/>
        <end position="555"/>
    </location>
</feature>
<protein>
    <submittedName>
        <fullName evidence="5">Hypothetical leucine rich repeat protein</fullName>
    </submittedName>
</protein>
<feature type="compositionally biased region" description="Gly residues" evidence="4">
    <location>
        <begin position="627"/>
        <end position="641"/>
    </location>
</feature>
<evidence type="ECO:0000256" key="3">
    <source>
        <dbReference type="SAM" id="Coils"/>
    </source>
</evidence>
<evidence type="ECO:0000256" key="2">
    <source>
        <dbReference type="ARBA" id="ARBA00022737"/>
    </source>
</evidence>
<feature type="compositionally biased region" description="Basic and acidic residues" evidence="4">
    <location>
        <begin position="1289"/>
        <end position="1303"/>
    </location>
</feature>
<feature type="compositionally biased region" description="Basic and acidic residues" evidence="4">
    <location>
        <begin position="1180"/>
        <end position="1207"/>
    </location>
</feature>
<reference evidence="5 6" key="1">
    <citation type="journal article" date="2010" name="Nature">
        <title>The Ectocarpus genome and the independent evolution of multicellularity in brown algae.</title>
        <authorList>
            <person name="Cock J.M."/>
            <person name="Sterck L."/>
            <person name="Rouze P."/>
            <person name="Scornet D."/>
            <person name="Allen A.E."/>
            <person name="Amoutzias G."/>
            <person name="Anthouard V."/>
            <person name="Artiguenave F."/>
            <person name="Aury J.M."/>
            <person name="Badger J.H."/>
            <person name="Beszteri B."/>
            <person name="Billiau K."/>
            <person name="Bonnet E."/>
            <person name="Bothwell J.H."/>
            <person name="Bowler C."/>
            <person name="Boyen C."/>
            <person name="Brownlee C."/>
            <person name="Carrano C.J."/>
            <person name="Charrier B."/>
            <person name="Cho G.Y."/>
            <person name="Coelho S.M."/>
            <person name="Collen J."/>
            <person name="Corre E."/>
            <person name="Da Silva C."/>
            <person name="Delage L."/>
            <person name="Delaroque N."/>
            <person name="Dittami S.M."/>
            <person name="Doulbeau S."/>
            <person name="Elias M."/>
            <person name="Farnham G."/>
            <person name="Gachon C.M."/>
            <person name="Gschloessl B."/>
            <person name="Heesch S."/>
            <person name="Jabbari K."/>
            <person name="Jubin C."/>
            <person name="Kawai H."/>
            <person name="Kimura K."/>
            <person name="Kloareg B."/>
            <person name="Kupper F.C."/>
            <person name="Lang D."/>
            <person name="Le Bail A."/>
            <person name="Leblanc C."/>
            <person name="Lerouge P."/>
            <person name="Lohr M."/>
            <person name="Lopez P.J."/>
            <person name="Martens C."/>
            <person name="Maumus F."/>
            <person name="Michel G."/>
            <person name="Miranda-Saavedra D."/>
            <person name="Morales J."/>
            <person name="Moreau H."/>
            <person name="Motomura T."/>
            <person name="Nagasato C."/>
            <person name="Napoli C.A."/>
            <person name="Nelson D.R."/>
            <person name="Nyvall-Collen P."/>
            <person name="Peters A.F."/>
            <person name="Pommier C."/>
            <person name="Potin P."/>
            <person name="Poulain J."/>
            <person name="Quesneville H."/>
            <person name="Read B."/>
            <person name="Rensing S.A."/>
            <person name="Ritter A."/>
            <person name="Rousvoal S."/>
            <person name="Samanta M."/>
            <person name="Samson G."/>
            <person name="Schroeder D.C."/>
            <person name="Segurens B."/>
            <person name="Strittmatter M."/>
            <person name="Tonon T."/>
            <person name="Tregear J.W."/>
            <person name="Valentin K."/>
            <person name="von Dassow P."/>
            <person name="Yamagishi T."/>
            <person name="Van de Peer Y."/>
            <person name="Wincker P."/>
        </authorList>
    </citation>
    <scope>NUCLEOTIDE SEQUENCE [LARGE SCALE GENOMIC DNA]</scope>
    <source>
        <strain evidence="6">Ec32 / CCAP1310/4</strain>
    </source>
</reference>
<feature type="compositionally biased region" description="Low complexity" evidence="4">
    <location>
        <begin position="479"/>
        <end position="492"/>
    </location>
</feature>
<feature type="region of interest" description="Disordered" evidence="4">
    <location>
        <begin position="403"/>
        <end position="425"/>
    </location>
</feature>
<gene>
    <name evidence="5" type="ORF">Esi_0140_0066</name>
</gene>
<feature type="region of interest" description="Disordered" evidence="4">
    <location>
        <begin position="902"/>
        <end position="927"/>
    </location>
</feature>
<feature type="region of interest" description="Disordered" evidence="4">
    <location>
        <begin position="859"/>
        <end position="887"/>
    </location>
</feature>
<keyword evidence="1" id="KW-0433">Leucine-rich repeat</keyword>
<feature type="region of interest" description="Disordered" evidence="4">
    <location>
        <begin position="1289"/>
        <end position="1327"/>
    </location>
</feature>
<feature type="region of interest" description="Disordered" evidence="4">
    <location>
        <begin position="249"/>
        <end position="285"/>
    </location>
</feature>
<feature type="region of interest" description="Disordered" evidence="4">
    <location>
        <begin position="1"/>
        <end position="23"/>
    </location>
</feature>
<proteinExistence type="predicted"/>
<dbReference type="InterPro" id="IPR032675">
    <property type="entry name" value="LRR_dom_sf"/>
</dbReference>
<keyword evidence="2" id="KW-0677">Repeat</keyword>
<dbReference type="OMA" id="NAMNENI"/>
<dbReference type="EMBL" id="FN648001">
    <property type="protein sequence ID" value="CBJ29266.1"/>
    <property type="molecule type" value="Genomic_DNA"/>
</dbReference>
<evidence type="ECO:0000313" key="6">
    <source>
        <dbReference type="Proteomes" id="UP000002630"/>
    </source>
</evidence>
<dbReference type="InterPro" id="IPR050576">
    <property type="entry name" value="Cilia_flagella_integrity"/>
</dbReference>
<evidence type="ECO:0000256" key="4">
    <source>
        <dbReference type="SAM" id="MobiDB-lite"/>
    </source>
</evidence>
<feature type="region of interest" description="Disordered" evidence="4">
    <location>
        <begin position="781"/>
        <end position="801"/>
    </location>
</feature>
<feature type="compositionally biased region" description="Basic and acidic residues" evidence="4">
    <location>
        <begin position="786"/>
        <end position="801"/>
    </location>
</feature>
<feature type="compositionally biased region" description="Low complexity" evidence="4">
    <location>
        <begin position="256"/>
        <end position="269"/>
    </location>
</feature>
<dbReference type="STRING" id="2880.D7FK56"/>
<accession>D7FK56</accession>
<dbReference type="Gene3D" id="3.80.10.10">
    <property type="entry name" value="Ribonuclease Inhibitor"/>
    <property type="match status" value="2"/>
</dbReference>
<dbReference type="EMBL" id="FN649747">
    <property type="protein sequence ID" value="CBJ29266.1"/>
    <property type="molecule type" value="Genomic_DNA"/>
</dbReference>
<dbReference type="Proteomes" id="UP000002630">
    <property type="component" value="Linkage Group LG22"/>
</dbReference>
<keyword evidence="3" id="KW-0175">Coiled coil</keyword>
<feature type="region of interest" description="Disordered" evidence="4">
    <location>
        <begin position="1179"/>
        <end position="1214"/>
    </location>
</feature>
<name>D7FK56_ECTSI</name>
<feature type="compositionally biased region" description="Polar residues" evidence="4">
    <location>
        <begin position="1304"/>
        <end position="1317"/>
    </location>
</feature>
<dbReference type="eggNOG" id="KOG0531">
    <property type="taxonomic scope" value="Eukaryota"/>
</dbReference>
<dbReference type="PANTHER" id="PTHR45973">
    <property type="entry name" value="PROTEIN PHOSPHATASE 1 REGULATORY SUBUNIT SDS22-RELATED"/>
    <property type="match status" value="1"/>
</dbReference>
<dbReference type="OrthoDB" id="7451790at2759"/>
<feature type="region of interest" description="Disordered" evidence="4">
    <location>
        <begin position="470"/>
        <end position="555"/>
    </location>
</feature>
<dbReference type="PANTHER" id="PTHR45973:SF35">
    <property type="entry name" value="LEUCINE-RICH REPEAT-CONTAINING PROTEIN 43"/>
    <property type="match status" value="1"/>
</dbReference>
<feature type="region of interest" description="Disordered" evidence="4">
    <location>
        <begin position="325"/>
        <end position="382"/>
    </location>
</feature>
<keyword evidence="6" id="KW-1185">Reference proteome</keyword>
<evidence type="ECO:0000313" key="5">
    <source>
        <dbReference type="EMBL" id="CBJ29266.1"/>
    </source>
</evidence>
<dbReference type="InterPro" id="IPR001611">
    <property type="entry name" value="Leu-rich_rpt"/>
</dbReference>
<feature type="compositionally biased region" description="Basic and acidic residues" evidence="4">
    <location>
        <begin position="1318"/>
        <end position="1327"/>
    </location>
</feature>
<feature type="region of interest" description="Disordered" evidence="4">
    <location>
        <begin position="627"/>
        <end position="679"/>
    </location>
</feature>
<dbReference type="SUPFAM" id="SSF52058">
    <property type="entry name" value="L domain-like"/>
    <property type="match status" value="1"/>
</dbReference>
<dbReference type="PROSITE" id="PS51450">
    <property type="entry name" value="LRR"/>
    <property type="match status" value="2"/>
</dbReference>
<feature type="coiled-coil region" evidence="3">
    <location>
        <begin position="1128"/>
        <end position="1179"/>
    </location>
</feature>
<sequence length="1327" mass="139855">MSSPPGVVVLASPTKERGSGGAAAEVSRVDVHEMSAARVLNAMNENIGSLGEVDFLAYGIARPSTLVSLSLHSNRLSSLEGFASMTALTALNLSSNELDGEAIRSCAPHLGPLASLESLDLSCNRIDGLLGLPFLPGLRRLLVPYNRLTSLDGVQALASSLTHLDARDNRIAGPAGAHAPHLAALGRLESLALASVGRGRRVQPNPICACRGYREDVFAAARSLKTLDGENASFFFEDRETAATPAEAAAKRESGARAQQQRRSVAAAADVTEDTPAASEPGGDRNAAAETAIPVAAVTALVAPEEVPIAPRFDALAGRFRHRRRRRPGVAAEGGGGRGRCLDDDDDDEMSSRRVAVQSAGVESSSSDAGWSEGDGDGLRESHAEGFDADSFGVVGSAGRVDTEETAARAVPGRRKDGGGGRGIFDGESGVREALGEDVAEEHGLLSRLRSVAQEARLEVMDSRLQDLHDKQAQDTARHAATAARATAALRRSVSNTTRGQAHEAGAAGPTRRGSRSNPWAQHGDPQQRGVAGKGVVPRTVRGTGSTVPLRSNGNTAVADRPVRWTRASGDCAAIGNGGFGSRGGVTQPPAAVARPEDVCGGEASVTARCSCCGGQDASELTLQAARGGGCTPPGEPGGVGAKPLESSGRRHLADASTQANRGPGPLSSGPARTRRVSVTPSAGSFALWNAGTGKSGSSPSTGGLSIGGAVAAAALVGATAAALSGHDGHRLASSFSRWARDTDRARAAAAAAAADEALAGARREAERERKAWESVQAALEGSAAAREREARESAQEEGREEMRSMAAACRSAEETASSLELRLAQAETDAAAAVLGQQQAQADVIRAKTDAEASVKASEARATAEMERLEGQLRGKARAESEAEEECRRVRSLLREAESRCRGLQDQVEESRARERRASTDADDARRRAALDADKKLVSAVDSERDRIVVLKHKLEAAEDAARAAAKAARASAEGEARGRRAAAELADLAREQKAALQVANGEIRAARTERIGAQEAMEAMKAEAARNMADMKEIRDALEAREATLAAERQARRQCQQELEAAVARAKALDQEKEDAEAKMMASAIAQGDLRAAVMVKDKVLEDREKLVKELRLREGDALAEAQAWRDRLDAQQAESDQRLDAAREEVSELEAQVVALSGVEDQLREVFKELRRYRKRHESEDDGKGDGGGGDDRQGGESSRDGSGRRQRSCSTELTAVAAVTAAAKAVEEELRAQLEAKDQALRYVENELLGMKSLFESKEACLRQELGEERDKLAGEVGVLRQRLEQAEESRAAAEESARQHASTSGALRSSLRNGDRRSKEVQ</sequence>
<evidence type="ECO:0000256" key="1">
    <source>
        <dbReference type="ARBA" id="ARBA00022614"/>
    </source>
</evidence>
<organism evidence="5 6">
    <name type="scientific">Ectocarpus siliculosus</name>
    <name type="common">Brown alga</name>
    <name type="synonym">Conferva siliculosa</name>
    <dbReference type="NCBI Taxonomy" id="2880"/>
    <lineage>
        <taxon>Eukaryota</taxon>
        <taxon>Sar</taxon>
        <taxon>Stramenopiles</taxon>
        <taxon>Ochrophyta</taxon>
        <taxon>PX clade</taxon>
        <taxon>Phaeophyceae</taxon>
        <taxon>Ectocarpales</taxon>
        <taxon>Ectocarpaceae</taxon>
        <taxon>Ectocarpus</taxon>
    </lineage>
</organism>
<feature type="coiled-coil region" evidence="3">
    <location>
        <begin position="991"/>
        <end position="1081"/>
    </location>
</feature>
<dbReference type="InParanoid" id="D7FK56"/>